<feature type="compositionally biased region" description="Acidic residues" evidence="1">
    <location>
        <begin position="43"/>
        <end position="78"/>
    </location>
</feature>
<evidence type="ECO:0000313" key="3">
    <source>
        <dbReference type="RefSeq" id="XP_014470685.1"/>
    </source>
</evidence>
<evidence type="ECO:0000256" key="1">
    <source>
        <dbReference type="SAM" id="MobiDB-lite"/>
    </source>
</evidence>
<accession>A0A6P3WXD1</accession>
<feature type="region of interest" description="Disordered" evidence="1">
    <location>
        <begin position="1"/>
        <end position="103"/>
    </location>
</feature>
<feature type="compositionally biased region" description="Basic and acidic residues" evidence="1">
    <location>
        <begin position="86"/>
        <end position="95"/>
    </location>
</feature>
<dbReference type="RefSeq" id="XP_014470685.1">
    <property type="nucleotide sequence ID" value="XM_014615199.1"/>
</dbReference>
<dbReference type="Proteomes" id="UP000515204">
    <property type="component" value="Unplaced"/>
</dbReference>
<reference evidence="3" key="1">
    <citation type="submission" date="2025-08" db="UniProtKB">
        <authorList>
            <consortium name="RefSeq"/>
        </authorList>
    </citation>
    <scope>IDENTIFICATION</scope>
</reference>
<evidence type="ECO:0000313" key="2">
    <source>
        <dbReference type="Proteomes" id="UP000515204"/>
    </source>
</evidence>
<organism evidence="2 3">
    <name type="scientific">Dinoponera quadriceps</name>
    <name type="common">South American ant</name>
    <dbReference type="NCBI Taxonomy" id="609295"/>
    <lineage>
        <taxon>Eukaryota</taxon>
        <taxon>Metazoa</taxon>
        <taxon>Ecdysozoa</taxon>
        <taxon>Arthropoda</taxon>
        <taxon>Hexapoda</taxon>
        <taxon>Insecta</taxon>
        <taxon>Pterygota</taxon>
        <taxon>Neoptera</taxon>
        <taxon>Endopterygota</taxon>
        <taxon>Hymenoptera</taxon>
        <taxon>Apocrita</taxon>
        <taxon>Aculeata</taxon>
        <taxon>Formicoidea</taxon>
        <taxon>Formicidae</taxon>
        <taxon>Ponerinae</taxon>
        <taxon>Ponerini</taxon>
        <taxon>Dinoponera</taxon>
    </lineage>
</organism>
<dbReference type="KEGG" id="dqu:106742345"/>
<dbReference type="AlphaFoldDB" id="A0A6P3WXD1"/>
<protein>
    <submittedName>
        <fullName evidence="3">Prothymosin alpha-B-like</fullName>
    </submittedName>
</protein>
<keyword evidence="2" id="KW-1185">Reference proteome</keyword>
<gene>
    <name evidence="3" type="primary">LOC106742345</name>
</gene>
<dbReference type="GeneID" id="106742345"/>
<name>A0A6P3WXD1_DINQU</name>
<sequence length="142" mass="16187">MSDKDIREQTLVNNNVHRMCQKPCGRIGGADIDVDNDDGHGYDDDDEDDDDEDDNDHDNNDDEDEDDANDDDDNDDDNGGGYPGDGEMKDSDKFPRPSPNLKLGYKTPIRRFEDILFKYDFKTSCVPVLSCCLDLFCLMRYD</sequence>
<proteinExistence type="predicted"/>